<accession>A0A3Q2CYH5</accession>
<sequence length="144" mass="15500">KEVCAPGKEVCAPGKEVCAPGKEVCAPGKEVCAPGKEVCAPGKEVCAPAEDSRPEKHENKIIPPPSPSFPSKHIQPNISEYKSQPDLEPLLPERCVAGFSPSRWSAQTELSWDLLREQPLFTTAQLCGNIPSALNARQLDSAQQ</sequence>
<evidence type="ECO:0000313" key="2">
    <source>
        <dbReference type="Ensembl" id="ENSCVAP00000011066.1"/>
    </source>
</evidence>
<organism evidence="2 3">
    <name type="scientific">Cyprinodon variegatus</name>
    <name type="common">Sheepshead minnow</name>
    <dbReference type="NCBI Taxonomy" id="28743"/>
    <lineage>
        <taxon>Eukaryota</taxon>
        <taxon>Metazoa</taxon>
        <taxon>Chordata</taxon>
        <taxon>Craniata</taxon>
        <taxon>Vertebrata</taxon>
        <taxon>Euteleostomi</taxon>
        <taxon>Actinopterygii</taxon>
        <taxon>Neopterygii</taxon>
        <taxon>Teleostei</taxon>
        <taxon>Neoteleostei</taxon>
        <taxon>Acanthomorphata</taxon>
        <taxon>Ovalentaria</taxon>
        <taxon>Atherinomorphae</taxon>
        <taxon>Cyprinodontiformes</taxon>
        <taxon>Cyprinodontidae</taxon>
        <taxon>Cyprinodon</taxon>
    </lineage>
</organism>
<dbReference type="Ensembl" id="ENSCVAT00000017938.1">
    <property type="protein sequence ID" value="ENSCVAP00000011066.1"/>
    <property type="gene ID" value="ENSCVAG00000013269.1"/>
</dbReference>
<evidence type="ECO:0000256" key="1">
    <source>
        <dbReference type="SAM" id="MobiDB-lite"/>
    </source>
</evidence>
<dbReference type="Proteomes" id="UP000265020">
    <property type="component" value="Unassembled WGS sequence"/>
</dbReference>
<feature type="compositionally biased region" description="Basic and acidic residues" evidence="1">
    <location>
        <begin position="50"/>
        <end position="60"/>
    </location>
</feature>
<dbReference type="AlphaFoldDB" id="A0A3Q2CYH5"/>
<reference evidence="2" key="2">
    <citation type="submission" date="2025-09" db="UniProtKB">
        <authorList>
            <consortium name="Ensembl"/>
        </authorList>
    </citation>
    <scope>IDENTIFICATION</scope>
</reference>
<proteinExistence type="predicted"/>
<name>A0A3Q2CYH5_CYPVA</name>
<feature type="region of interest" description="Disordered" evidence="1">
    <location>
        <begin position="47"/>
        <end position="86"/>
    </location>
</feature>
<evidence type="ECO:0000313" key="3">
    <source>
        <dbReference type="Proteomes" id="UP000265020"/>
    </source>
</evidence>
<protein>
    <submittedName>
        <fullName evidence="2">Uncharacterized protein</fullName>
    </submittedName>
</protein>
<keyword evidence="3" id="KW-1185">Reference proteome</keyword>
<reference evidence="2" key="1">
    <citation type="submission" date="2025-08" db="UniProtKB">
        <authorList>
            <consortium name="Ensembl"/>
        </authorList>
    </citation>
    <scope>IDENTIFICATION</scope>
</reference>